<evidence type="ECO:0000256" key="1">
    <source>
        <dbReference type="SAM" id="Phobius"/>
    </source>
</evidence>
<reference evidence="2 3" key="1">
    <citation type="journal article" date="2016" name="Nat. Commun.">
        <title>Thousands of microbial genomes shed light on interconnected biogeochemical processes in an aquifer system.</title>
        <authorList>
            <person name="Anantharaman K."/>
            <person name="Brown C.T."/>
            <person name="Hug L.A."/>
            <person name="Sharon I."/>
            <person name="Castelle C.J."/>
            <person name="Probst A.J."/>
            <person name="Thomas B.C."/>
            <person name="Singh A."/>
            <person name="Wilkins M.J."/>
            <person name="Karaoz U."/>
            <person name="Brodie E.L."/>
            <person name="Williams K.H."/>
            <person name="Hubbard S.S."/>
            <person name="Banfield J.F."/>
        </authorList>
    </citation>
    <scope>NUCLEOTIDE SEQUENCE [LARGE SCALE GENOMIC DNA]</scope>
</reference>
<evidence type="ECO:0000313" key="3">
    <source>
        <dbReference type="Proteomes" id="UP000177967"/>
    </source>
</evidence>
<name>A0A1G1UYC0_9BACT</name>
<keyword evidence="1" id="KW-0812">Transmembrane</keyword>
<accession>A0A1G1UYC0</accession>
<evidence type="ECO:0000313" key="2">
    <source>
        <dbReference type="EMBL" id="OGY08134.1"/>
    </source>
</evidence>
<dbReference type="SUPFAM" id="SSF101898">
    <property type="entry name" value="NHL repeat"/>
    <property type="match status" value="1"/>
</dbReference>
<dbReference type="EMBL" id="MHBW01000031">
    <property type="protein sequence ID" value="OGY08134.1"/>
    <property type="molecule type" value="Genomic_DNA"/>
</dbReference>
<keyword evidence="1" id="KW-1133">Transmembrane helix</keyword>
<organism evidence="2 3">
    <name type="scientific">Candidatus Blackburnbacteria bacterium RIFCSPHIGHO2_01_FULL_43_15b</name>
    <dbReference type="NCBI Taxonomy" id="1797513"/>
    <lineage>
        <taxon>Bacteria</taxon>
        <taxon>Candidatus Blackburniibacteriota</taxon>
    </lineage>
</organism>
<sequence length="584" mass="63450">MPVLTAKILLNSTRRAWTQIYEQNSFVALISLEAGEEQEAASATEKGHEALSLLQAECASSENLAQHLPSIVERLYSTFSANNPEVAACVVLGDYIYFAKKGLSEIWAIRDQKPYRLSSDNFSGRLDFGDLFLLGTAEFFKRASEGSLEEILKDKSTVDEVGDAISPLIHRSDDPKAGGVIIKAKIVPAPVKEVQPEFTRPNVFKRLLVKLAYKLPEREFTPNMPGASRRTAFFIGVMLLVLLSVSIFFGIKQKGVLDYKASYQDRLSRAQVLYNDAVSLKGSNILAARDSFTQAKAILTSLKEEGVTDPELDQLKTSLDSQESDILGQSHIPASPFSDLAIFKSDINASDLSFSNGTMAVLDTKGERVVFVGSKSKETAVSGKAAGPLSVSTADGKTYVLGTDGISEVDKLGGKVIIPTDSQWTSPVKLAAFGSNLYLLEKGGVIWKYPGITSGFGSKQEWLKSGSSDLVGNARAWAIDGSVYVLGNGGTIAKYVREVKDSFRVSELSRAFGDATSIYTDPSLDSLYVLDKGIGRVVELDKTGSYKFEYVVDEARQAGGMVVSQADRKIFLLVNNKIFSIPLK</sequence>
<keyword evidence="1" id="KW-0472">Membrane</keyword>
<proteinExistence type="predicted"/>
<feature type="transmembrane region" description="Helical" evidence="1">
    <location>
        <begin position="232"/>
        <end position="251"/>
    </location>
</feature>
<dbReference type="Proteomes" id="UP000177967">
    <property type="component" value="Unassembled WGS sequence"/>
</dbReference>
<evidence type="ECO:0008006" key="4">
    <source>
        <dbReference type="Google" id="ProtNLM"/>
    </source>
</evidence>
<dbReference type="STRING" id="1797513.A2782_03930"/>
<gene>
    <name evidence="2" type="ORF">A2782_03930</name>
</gene>
<protein>
    <recommendedName>
        <fullName evidence="4">PPM-type phosphatase domain-containing protein</fullName>
    </recommendedName>
</protein>
<comment type="caution">
    <text evidence="2">The sequence shown here is derived from an EMBL/GenBank/DDBJ whole genome shotgun (WGS) entry which is preliminary data.</text>
</comment>
<dbReference type="AlphaFoldDB" id="A0A1G1UYC0"/>